<evidence type="ECO:0000313" key="3">
    <source>
        <dbReference type="Proteomes" id="UP000092528"/>
    </source>
</evidence>
<dbReference type="AlphaFoldDB" id="A0A1C7F6W9"/>
<gene>
    <name evidence="2" type="ORF">VSVS05_00549</name>
</gene>
<name>A0A1C7F6W9_9VIBR</name>
<protein>
    <recommendedName>
        <fullName evidence="1">Transposase IS204/IS1001/IS1096/IS1165 helix-turn-helix domain-containing protein</fullName>
    </recommendedName>
</protein>
<accession>A0A1C7F6W9</accession>
<feature type="domain" description="Transposase IS204/IS1001/IS1096/IS1165 helix-turn-helix" evidence="1">
    <location>
        <begin position="96"/>
        <end position="139"/>
    </location>
</feature>
<evidence type="ECO:0000313" key="2">
    <source>
        <dbReference type="EMBL" id="ANU35682.1"/>
    </source>
</evidence>
<dbReference type="InterPro" id="IPR032877">
    <property type="entry name" value="Transposase_HTH"/>
</dbReference>
<dbReference type="EMBL" id="CP016414">
    <property type="protein sequence ID" value="ANU35682.1"/>
    <property type="molecule type" value="Genomic_DNA"/>
</dbReference>
<dbReference type="Pfam" id="PF13542">
    <property type="entry name" value="HTH_Tnp_ISL3"/>
    <property type="match status" value="1"/>
</dbReference>
<sequence length="173" mass="19873">MVPILTQLLSQLLHIQGQAIQSIKIDESTQTVDVYCRRDRRFKVTDPKSHQACTVNTYVSRTIYDLPISGRCCRIHIELAQVRTTEGERRVEECAFVEKGVRYSKRFCEQISGLCRHMPISVIARHYGLRWETIKNIDKASLHRTLPPSEPSKLRGLNVLALMKSLRARATII</sequence>
<organism evidence="2 3">
    <name type="scientific">Vibrio scophthalmi</name>
    <dbReference type="NCBI Taxonomy" id="45658"/>
    <lineage>
        <taxon>Bacteria</taxon>
        <taxon>Pseudomonadati</taxon>
        <taxon>Pseudomonadota</taxon>
        <taxon>Gammaproteobacteria</taxon>
        <taxon>Vibrionales</taxon>
        <taxon>Vibrionaceae</taxon>
        <taxon>Vibrio</taxon>
    </lineage>
</organism>
<keyword evidence="3" id="KW-1185">Reference proteome</keyword>
<proteinExistence type="predicted"/>
<reference evidence="2 3" key="1">
    <citation type="submission" date="2016-07" db="EMBL/GenBank/DDBJ databases">
        <title>Genome sequencing of Vibrio scophthalmi strain VS-05, an isolated from Paralichthys olivaceus.</title>
        <authorList>
            <person name="Han H.-J."/>
        </authorList>
    </citation>
    <scope>NUCLEOTIDE SEQUENCE [LARGE SCALE GENOMIC DNA]</scope>
    <source>
        <strain evidence="2 3">VS-05</strain>
    </source>
</reference>
<dbReference type="Proteomes" id="UP000092528">
    <property type="component" value="Chromosome 1"/>
</dbReference>
<evidence type="ECO:0000259" key="1">
    <source>
        <dbReference type="Pfam" id="PF13542"/>
    </source>
</evidence>